<dbReference type="EMBL" id="UZAF01017760">
    <property type="protein sequence ID" value="VDO44734.1"/>
    <property type="molecule type" value="Genomic_DNA"/>
</dbReference>
<accession>A0A0N4WLR8</accession>
<evidence type="ECO:0000256" key="1">
    <source>
        <dbReference type="SAM" id="MobiDB-lite"/>
    </source>
</evidence>
<organism evidence="4">
    <name type="scientific">Haemonchus placei</name>
    <name type="common">Barber's pole worm</name>
    <dbReference type="NCBI Taxonomy" id="6290"/>
    <lineage>
        <taxon>Eukaryota</taxon>
        <taxon>Metazoa</taxon>
        <taxon>Ecdysozoa</taxon>
        <taxon>Nematoda</taxon>
        <taxon>Chromadorea</taxon>
        <taxon>Rhabditida</taxon>
        <taxon>Rhabditina</taxon>
        <taxon>Rhabditomorpha</taxon>
        <taxon>Strongyloidea</taxon>
        <taxon>Trichostrongylidae</taxon>
        <taxon>Haemonchus</taxon>
    </lineage>
</organism>
<evidence type="ECO:0000313" key="4">
    <source>
        <dbReference type="WBParaSite" id="HPLM_0001210901-mRNA-1"/>
    </source>
</evidence>
<reference evidence="2 3" key="2">
    <citation type="submission" date="2018-11" db="EMBL/GenBank/DDBJ databases">
        <authorList>
            <consortium name="Pathogen Informatics"/>
        </authorList>
    </citation>
    <scope>NUCLEOTIDE SEQUENCE [LARGE SCALE GENOMIC DNA]</scope>
    <source>
        <strain evidence="2 3">MHpl1</strain>
    </source>
</reference>
<sequence>MRNDQLELPLKGVLGEKAAQAYYSYRHWLFHQNSATIHKEETAQARYREKLFSFILAKSDLFPDAVFLIGLSGNAPEDPCHPTSESQLAEARPFPSFVSLQR</sequence>
<name>A0A0N4WLR8_HAEPC</name>
<gene>
    <name evidence="2" type="ORF">HPLM_LOCUS12101</name>
</gene>
<evidence type="ECO:0000313" key="3">
    <source>
        <dbReference type="Proteomes" id="UP000268014"/>
    </source>
</evidence>
<feature type="region of interest" description="Disordered" evidence="1">
    <location>
        <begin position="78"/>
        <end position="102"/>
    </location>
</feature>
<proteinExistence type="predicted"/>
<keyword evidence="3" id="KW-1185">Reference proteome</keyword>
<dbReference type="AlphaFoldDB" id="A0A0N4WLR8"/>
<protein>
    <submittedName>
        <fullName evidence="4">Peptidase_M13 domain-containing protein</fullName>
    </submittedName>
</protein>
<dbReference type="Proteomes" id="UP000268014">
    <property type="component" value="Unassembled WGS sequence"/>
</dbReference>
<dbReference type="WBParaSite" id="HPLM_0001210901-mRNA-1">
    <property type="protein sequence ID" value="HPLM_0001210901-mRNA-1"/>
    <property type="gene ID" value="HPLM_0001210901"/>
</dbReference>
<evidence type="ECO:0000313" key="2">
    <source>
        <dbReference type="EMBL" id="VDO44734.1"/>
    </source>
</evidence>
<reference evidence="4" key="1">
    <citation type="submission" date="2017-02" db="UniProtKB">
        <authorList>
            <consortium name="WormBaseParasite"/>
        </authorList>
    </citation>
    <scope>IDENTIFICATION</scope>
</reference>